<protein>
    <submittedName>
        <fullName evidence="2">Uncharacterized protein</fullName>
    </submittedName>
</protein>
<dbReference type="EMBL" id="JAVHJO010000001">
    <property type="protein sequence ID" value="KAK6544454.1"/>
    <property type="molecule type" value="Genomic_DNA"/>
</dbReference>
<dbReference type="Proteomes" id="UP001365542">
    <property type="component" value="Unassembled WGS sequence"/>
</dbReference>
<gene>
    <name evidence="2" type="ORF">TWF694_001149</name>
</gene>
<dbReference type="CDD" id="cd04794">
    <property type="entry name" value="euk_LANCL"/>
    <property type="match status" value="1"/>
</dbReference>
<reference evidence="2 3" key="1">
    <citation type="submission" date="2019-10" db="EMBL/GenBank/DDBJ databases">
        <authorList>
            <person name="Palmer J.M."/>
        </authorList>
    </citation>
    <scope>NUCLEOTIDE SEQUENCE [LARGE SCALE GENOMIC DNA]</scope>
    <source>
        <strain evidence="2 3">TWF694</strain>
    </source>
</reference>
<dbReference type="Gene3D" id="1.50.10.10">
    <property type="match status" value="1"/>
</dbReference>
<dbReference type="PANTHER" id="PTHR12736:SF7">
    <property type="entry name" value="LANC-LIKE PROTEIN 3"/>
    <property type="match status" value="1"/>
</dbReference>
<dbReference type="GO" id="GO:0005886">
    <property type="term" value="C:plasma membrane"/>
    <property type="evidence" value="ECO:0007669"/>
    <property type="project" value="TreeGrafter"/>
</dbReference>
<dbReference type="GO" id="GO:0046872">
    <property type="term" value="F:metal ion binding"/>
    <property type="evidence" value="ECO:0007669"/>
    <property type="project" value="UniProtKB-KW"/>
</dbReference>
<dbReference type="GO" id="GO:0005975">
    <property type="term" value="P:carbohydrate metabolic process"/>
    <property type="evidence" value="ECO:0007669"/>
    <property type="project" value="InterPro"/>
</dbReference>
<dbReference type="SMART" id="SM01260">
    <property type="entry name" value="LANC_like"/>
    <property type="match status" value="1"/>
</dbReference>
<feature type="binding site" evidence="1">
    <location>
        <position position="272"/>
    </location>
    <ligand>
        <name>Zn(2+)</name>
        <dbReference type="ChEBI" id="CHEBI:29105"/>
    </ligand>
</feature>
<feature type="binding site" evidence="1">
    <location>
        <position position="321"/>
    </location>
    <ligand>
        <name>Zn(2+)</name>
        <dbReference type="ChEBI" id="CHEBI:29105"/>
    </ligand>
</feature>
<evidence type="ECO:0000256" key="1">
    <source>
        <dbReference type="PIRSR" id="PIRSR607822-1"/>
    </source>
</evidence>
<feature type="binding site" evidence="1">
    <location>
        <position position="320"/>
    </location>
    <ligand>
        <name>Zn(2+)</name>
        <dbReference type="ChEBI" id="CHEBI:29105"/>
    </ligand>
</feature>
<keyword evidence="3" id="KW-1185">Reference proteome</keyword>
<accession>A0AAV9XTD7</accession>
<name>A0AAV9XTD7_9PEZI</name>
<dbReference type="SUPFAM" id="SSF158745">
    <property type="entry name" value="LanC-like"/>
    <property type="match status" value="1"/>
</dbReference>
<keyword evidence="1" id="KW-0862">Zinc</keyword>
<organism evidence="2 3">
    <name type="scientific">Orbilia ellipsospora</name>
    <dbReference type="NCBI Taxonomy" id="2528407"/>
    <lineage>
        <taxon>Eukaryota</taxon>
        <taxon>Fungi</taxon>
        <taxon>Dikarya</taxon>
        <taxon>Ascomycota</taxon>
        <taxon>Pezizomycotina</taxon>
        <taxon>Orbiliomycetes</taxon>
        <taxon>Orbiliales</taxon>
        <taxon>Orbiliaceae</taxon>
        <taxon>Orbilia</taxon>
    </lineage>
</organism>
<comment type="caution">
    <text evidence="2">The sequence shown here is derived from an EMBL/GenBank/DDBJ whole genome shotgun (WGS) entry which is preliminary data.</text>
</comment>
<dbReference type="GO" id="GO:0031179">
    <property type="term" value="P:peptide modification"/>
    <property type="evidence" value="ECO:0007669"/>
    <property type="project" value="InterPro"/>
</dbReference>
<dbReference type="InterPro" id="IPR012341">
    <property type="entry name" value="6hp_glycosidase-like_sf"/>
</dbReference>
<dbReference type="PRINTS" id="PR01950">
    <property type="entry name" value="LANCSUPER"/>
</dbReference>
<proteinExistence type="predicted"/>
<evidence type="ECO:0000313" key="3">
    <source>
        <dbReference type="Proteomes" id="UP001365542"/>
    </source>
</evidence>
<sequence length="401" mass="44826">MSLPEKIDPTGRYFINEALDITDPALLQSISSPRDYLVASLTDLVAACPPTLPWSGSFAKGQLYCGIFAGPTSVAFLFLWLSKLYPDILIEGKSPSDYCTEYLNLGQDKYGPEETQRSGCSLNHEYMCYNAVKACHTKDLSYVHKFIGNLDKLTLRPTFIEVLFGKAGLLSLMRTIRYWVPESKDFLDPEIDKTIEYCLSYDPWTFGLHANNQSRYIGAGHGDISIISNIVMSNPDYAPKVQGRLEIILNLQTKEGSWLSREDGGSDLVQWCHGAPGIIWCLIPIRRYFPELHEKIDEAVSKARRVIWEKGLLTKEQCLCHGITGNAFALAEPQRSHFLQYATPEAVRAGLADGILEKSSDNCGVWWSEAGRAWGWMMLEYEKTGLGDSLVDIGYPGATNP</sequence>
<evidence type="ECO:0000313" key="2">
    <source>
        <dbReference type="EMBL" id="KAK6544454.1"/>
    </source>
</evidence>
<keyword evidence="1" id="KW-0479">Metal-binding</keyword>
<dbReference type="AlphaFoldDB" id="A0AAV9XTD7"/>
<dbReference type="Pfam" id="PF05147">
    <property type="entry name" value="LANC_like"/>
    <property type="match status" value="1"/>
</dbReference>
<dbReference type="PANTHER" id="PTHR12736">
    <property type="entry name" value="LANC-LIKE PROTEIN"/>
    <property type="match status" value="1"/>
</dbReference>
<dbReference type="InterPro" id="IPR007822">
    <property type="entry name" value="LANC-like"/>
</dbReference>